<accession>A0A365L1P5</accession>
<evidence type="ECO:0000313" key="3">
    <source>
        <dbReference type="Proteomes" id="UP000251002"/>
    </source>
</evidence>
<protein>
    <recommendedName>
        <fullName evidence="4">NgoFVII family restriction endonuclease</fullName>
    </recommendedName>
</protein>
<dbReference type="PANTHER" id="PTHR37313:SF2">
    <property type="entry name" value="UPF0749 PROTEIN YLXX"/>
    <property type="match status" value="1"/>
</dbReference>
<organism evidence="2 3">
    <name type="scientific">Planococcus halotolerans</name>
    <dbReference type="NCBI Taxonomy" id="2233542"/>
    <lineage>
        <taxon>Bacteria</taxon>
        <taxon>Bacillati</taxon>
        <taxon>Bacillota</taxon>
        <taxon>Bacilli</taxon>
        <taxon>Bacillales</taxon>
        <taxon>Caryophanaceae</taxon>
        <taxon>Planococcus</taxon>
    </lineage>
</organism>
<dbReference type="EMBL" id="QLZR01000002">
    <property type="protein sequence ID" value="RAZ79358.1"/>
    <property type="molecule type" value="Genomic_DNA"/>
</dbReference>
<reference evidence="2 3" key="1">
    <citation type="submission" date="2018-06" db="EMBL/GenBank/DDBJ databases">
        <title>The draft genome sequences of strains SCU63 and S1.</title>
        <authorList>
            <person name="Gan L."/>
        </authorList>
    </citation>
    <scope>NUCLEOTIDE SEQUENCE [LARGE SCALE GENOMIC DNA]</scope>
    <source>
        <strain evidence="2 3">SCU63</strain>
    </source>
</reference>
<keyword evidence="3" id="KW-1185">Reference proteome</keyword>
<gene>
    <name evidence="2" type="ORF">DP120_07030</name>
</gene>
<dbReference type="Gene3D" id="3.30.70.1880">
    <property type="entry name" value="Protein of unknown function DUF881"/>
    <property type="match status" value="1"/>
</dbReference>
<dbReference type="Pfam" id="PF05949">
    <property type="entry name" value="DUF881"/>
    <property type="match status" value="1"/>
</dbReference>
<proteinExistence type="inferred from homology"/>
<dbReference type="AlphaFoldDB" id="A0A365L1P5"/>
<comment type="similarity">
    <text evidence="1">Belongs to the UPF0749 family.</text>
</comment>
<dbReference type="PANTHER" id="PTHR37313">
    <property type="entry name" value="UPF0749 PROTEIN RV1825"/>
    <property type="match status" value="1"/>
</dbReference>
<comment type="caution">
    <text evidence="2">The sequence shown here is derived from an EMBL/GenBank/DDBJ whole genome shotgun (WGS) entry which is preliminary data.</text>
</comment>
<sequence length="238" mass="26785">MKKKVVSRFTMILFVIGLMTAIQFNTINEPDSRDTRDVWEIRQELSREKQLHSELLSEIGTLDETLAKYEEASNDSPEQALKETVQELQQEAGLTEITGPGLQVNIEPSQEAIVTGQNIEQISPALLIRFVNEINRFKGIDLSIDGKRIINTTPIRDINGRTTINGKPIGTPPVEVKIAAGSMENAEKLYNYLKASPILDNFYIDNLSVDVMQPQEEITVEAYSEELKLEHLEAAEEE</sequence>
<evidence type="ECO:0000256" key="1">
    <source>
        <dbReference type="ARBA" id="ARBA00009108"/>
    </source>
</evidence>
<dbReference type="RefSeq" id="WP_112222934.1">
    <property type="nucleotide sequence ID" value="NZ_CP047673.1"/>
</dbReference>
<name>A0A365L1P5_9BACL</name>
<evidence type="ECO:0000313" key="2">
    <source>
        <dbReference type="EMBL" id="RAZ79358.1"/>
    </source>
</evidence>
<dbReference type="InterPro" id="IPR010273">
    <property type="entry name" value="DUF881"/>
</dbReference>
<evidence type="ECO:0008006" key="4">
    <source>
        <dbReference type="Google" id="ProtNLM"/>
    </source>
</evidence>
<dbReference type="Proteomes" id="UP000251002">
    <property type="component" value="Unassembled WGS sequence"/>
</dbReference>